<gene>
    <name evidence="12" type="ORF">A1Q1_01158</name>
</gene>
<dbReference type="GO" id="GO:0070461">
    <property type="term" value="C:SAGA-type complex"/>
    <property type="evidence" value="ECO:0007669"/>
    <property type="project" value="UniProtKB-ARBA"/>
</dbReference>
<evidence type="ECO:0000256" key="10">
    <source>
        <dbReference type="RuleBase" id="RU261113"/>
    </source>
</evidence>
<keyword evidence="2" id="KW-0479">Metal-binding</keyword>
<keyword evidence="9" id="KW-0539">Nucleus</keyword>
<dbReference type="EMBL" id="ALBS01000161">
    <property type="protein sequence ID" value="EJT49660.1"/>
    <property type="molecule type" value="Genomic_DNA"/>
</dbReference>
<evidence type="ECO:0000256" key="5">
    <source>
        <dbReference type="ARBA" id="ARBA00022853"/>
    </source>
</evidence>
<dbReference type="AlphaFoldDB" id="J4UEH8"/>
<dbReference type="GO" id="GO:0008270">
    <property type="term" value="F:zinc ion binding"/>
    <property type="evidence" value="ECO:0007669"/>
    <property type="project" value="UniProtKB-KW"/>
</dbReference>
<evidence type="ECO:0000256" key="6">
    <source>
        <dbReference type="ARBA" id="ARBA00023015"/>
    </source>
</evidence>
<evidence type="ECO:0000256" key="1">
    <source>
        <dbReference type="ARBA" id="ARBA00004123"/>
    </source>
</evidence>
<feature type="compositionally biased region" description="Pro residues" evidence="11">
    <location>
        <begin position="298"/>
        <end position="314"/>
    </location>
</feature>
<dbReference type="Proteomes" id="UP000002748">
    <property type="component" value="Unassembled WGS sequence"/>
</dbReference>
<evidence type="ECO:0000256" key="9">
    <source>
        <dbReference type="ARBA" id="ARBA00023242"/>
    </source>
</evidence>
<evidence type="ECO:0000256" key="4">
    <source>
        <dbReference type="ARBA" id="ARBA00022833"/>
    </source>
</evidence>
<keyword evidence="8" id="KW-0804">Transcription</keyword>
<evidence type="ECO:0000256" key="2">
    <source>
        <dbReference type="ARBA" id="ARBA00022723"/>
    </source>
</evidence>
<evidence type="ECO:0000256" key="11">
    <source>
        <dbReference type="SAM" id="MobiDB-lite"/>
    </source>
</evidence>
<accession>J4UEH8</accession>
<dbReference type="Gene3D" id="3.30.160.60">
    <property type="entry name" value="Classic Zinc Finger"/>
    <property type="match status" value="1"/>
</dbReference>
<comment type="subcellular location">
    <subcellularLocation>
        <location evidence="1 10">Nucleus</location>
    </subcellularLocation>
</comment>
<dbReference type="GeneID" id="25984672"/>
<dbReference type="Pfam" id="PF08209">
    <property type="entry name" value="Sgf11"/>
    <property type="match status" value="1"/>
</dbReference>
<keyword evidence="6" id="KW-0805">Transcription regulation</keyword>
<reference evidence="12 13" key="1">
    <citation type="journal article" date="2012" name="Eukaryot. Cell">
        <title>Draft genome sequence of CBS 2479, the standard type strain of Trichosporon asahii.</title>
        <authorList>
            <person name="Yang R.Y."/>
            <person name="Li H.T."/>
            <person name="Zhu H."/>
            <person name="Zhou G.P."/>
            <person name="Wang M."/>
            <person name="Wang L."/>
        </authorList>
    </citation>
    <scope>NUCLEOTIDE SEQUENCE [LARGE SCALE GENOMIC DNA]</scope>
    <source>
        <strain evidence="13">ATCC 90039 / CBS 2479 / JCM 2466 / KCTC 7840 / NCYC 2677 / UAMH 7654</strain>
    </source>
</reference>
<keyword evidence="3" id="KW-0863">Zinc-finger</keyword>
<organism evidence="12 13">
    <name type="scientific">Trichosporon asahii var. asahii (strain ATCC 90039 / CBS 2479 / JCM 2466 / KCTC 7840 / NBRC 103889/ NCYC 2677 / UAMH 7654)</name>
    <name type="common">Yeast</name>
    <dbReference type="NCBI Taxonomy" id="1186058"/>
    <lineage>
        <taxon>Eukaryota</taxon>
        <taxon>Fungi</taxon>
        <taxon>Dikarya</taxon>
        <taxon>Basidiomycota</taxon>
        <taxon>Agaricomycotina</taxon>
        <taxon>Tremellomycetes</taxon>
        <taxon>Trichosporonales</taxon>
        <taxon>Trichosporonaceae</taxon>
        <taxon>Trichosporon</taxon>
    </lineage>
</organism>
<protein>
    <recommendedName>
        <fullName evidence="10">SAGA-associated factor 11</fullName>
    </recommendedName>
</protein>
<dbReference type="GO" id="GO:0006325">
    <property type="term" value="P:chromatin organization"/>
    <property type="evidence" value="ECO:0007669"/>
    <property type="project" value="UniProtKB-KW"/>
</dbReference>
<feature type="compositionally biased region" description="Gly residues" evidence="11">
    <location>
        <begin position="90"/>
        <end position="100"/>
    </location>
</feature>
<comment type="caution">
    <text evidence="12">The sequence shown here is derived from an EMBL/GenBank/DDBJ whole genome shotgun (WGS) entry which is preliminary data.</text>
</comment>
<sequence length="324" mass="33458">MSKQEIRQMVSYLSFVVKLTSGRGHLRRAARRLCADDDDRGAPRDQARPGRLQPVWDEDQANNRCRSHQPLSSREPTPSRSNGYAVGPEKGTGGGTGIASGSGRVDSSGNAFFDCLVCGRSITSNRYAPHLASCLGLSGSTRRGASRMAAAKARLGTDRASPSPYLASEDSDAESVSSKRRKLNGKRAASPQKPTFKKKLQGHTSGSAPPRMPSKLGRPPKSAATQKAHSASPFTKAGSGSASPKSAGVTGKSASPDKPVSKPGPKPGAKAAAAKEAAAAAREAAAKEAKSKSKSRSPAPPAPAPAPAPAPPPADESSEGEDDY</sequence>
<name>J4UEH8_TRIAS</name>
<evidence type="ECO:0000313" key="12">
    <source>
        <dbReference type="EMBL" id="EJT49660.1"/>
    </source>
</evidence>
<keyword evidence="5" id="KW-0156">Chromatin regulator</keyword>
<dbReference type="OrthoDB" id="21557at2759"/>
<evidence type="ECO:0000313" key="13">
    <source>
        <dbReference type="Proteomes" id="UP000002748"/>
    </source>
</evidence>
<evidence type="ECO:0000256" key="8">
    <source>
        <dbReference type="ARBA" id="ARBA00023163"/>
    </source>
</evidence>
<feature type="compositionally biased region" description="Polar residues" evidence="11">
    <location>
        <begin position="223"/>
        <end position="233"/>
    </location>
</feature>
<dbReference type="HOGENOM" id="CLU_858390_0_0_1"/>
<evidence type="ECO:0000256" key="7">
    <source>
        <dbReference type="ARBA" id="ARBA00023159"/>
    </source>
</evidence>
<dbReference type="InterPro" id="IPR013246">
    <property type="entry name" value="SAGA_su_Sgf11"/>
</dbReference>
<keyword evidence="7 10" id="KW-0010">Activator</keyword>
<dbReference type="VEuPathDB" id="FungiDB:A1Q1_01158"/>
<dbReference type="GO" id="GO:0005634">
    <property type="term" value="C:nucleus"/>
    <property type="evidence" value="ECO:0007669"/>
    <property type="project" value="UniProtKB-SubCell"/>
</dbReference>
<dbReference type="RefSeq" id="XP_014180908.1">
    <property type="nucleotide sequence ID" value="XM_014325433.1"/>
</dbReference>
<feature type="region of interest" description="Disordered" evidence="11">
    <location>
        <begin position="148"/>
        <end position="324"/>
    </location>
</feature>
<proteinExistence type="inferred from homology"/>
<feature type="compositionally biased region" description="Low complexity" evidence="11">
    <location>
        <begin position="236"/>
        <end position="248"/>
    </location>
</feature>
<feature type="compositionally biased region" description="Polar residues" evidence="11">
    <location>
        <begin position="69"/>
        <end position="82"/>
    </location>
</feature>
<dbReference type="KEGG" id="tasa:A1Q1_01158"/>
<evidence type="ECO:0000256" key="3">
    <source>
        <dbReference type="ARBA" id="ARBA00022771"/>
    </source>
</evidence>
<comment type="similarity">
    <text evidence="10">Belongs to the SGF11 family.</text>
</comment>
<keyword evidence="4" id="KW-0862">Zinc</keyword>
<feature type="region of interest" description="Disordered" evidence="11">
    <location>
        <begin position="37"/>
        <end position="103"/>
    </location>
</feature>
<feature type="compositionally biased region" description="Low complexity" evidence="11">
    <location>
        <begin position="256"/>
        <end position="283"/>
    </location>
</feature>